<dbReference type="Pfam" id="PF21180">
    <property type="entry name" value="TOP6A-Spo11_Toprim"/>
    <property type="match status" value="1"/>
</dbReference>
<proteinExistence type="inferred from homology"/>
<dbReference type="GO" id="GO:0003677">
    <property type="term" value="F:DNA binding"/>
    <property type="evidence" value="ECO:0007669"/>
    <property type="project" value="UniProtKB-UniRule"/>
</dbReference>
<evidence type="ECO:0000256" key="2">
    <source>
        <dbReference type="ARBA" id="ARBA00001946"/>
    </source>
</evidence>
<dbReference type="EMBL" id="JAEUBG010004016">
    <property type="protein sequence ID" value="KAH3682043.1"/>
    <property type="molecule type" value="Genomic_DNA"/>
</dbReference>
<evidence type="ECO:0000256" key="9">
    <source>
        <dbReference type="ARBA" id="ARBA00023235"/>
    </source>
</evidence>
<comment type="catalytic activity">
    <reaction evidence="1 10">
        <text>ATP-dependent breakage, passage and rejoining of double-stranded DNA.</text>
        <dbReference type="EC" id="5.6.2.2"/>
    </reaction>
</comment>
<comment type="similarity">
    <text evidence="3 10">Belongs to the TOP6A family.</text>
</comment>
<dbReference type="PROSITE" id="PS52041">
    <property type="entry name" value="TOPO_IIB"/>
    <property type="match status" value="1"/>
</dbReference>
<dbReference type="GO" id="GO:0003918">
    <property type="term" value="F:DNA topoisomerase type II (double strand cut, ATP-hydrolyzing) activity"/>
    <property type="evidence" value="ECO:0007669"/>
    <property type="project" value="UniProtKB-UniRule"/>
</dbReference>
<dbReference type="GO" id="GO:0042138">
    <property type="term" value="P:meiotic DNA double-strand break formation"/>
    <property type="evidence" value="ECO:0007669"/>
    <property type="project" value="TreeGrafter"/>
</dbReference>
<dbReference type="CDD" id="cd00223">
    <property type="entry name" value="TOPRIM_TopoIIB_SPO"/>
    <property type="match status" value="1"/>
</dbReference>
<evidence type="ECO:0000256" key="8">
    <source>
        <dbReference type="ARBA" id="ARBA00023125"/>
    </source>
</evidence>
<dbReference type="GO" id="GO:0005524">
    <property type="term" value="F:ATP binding"/>
    <property type="evidence" value="ECO:0007669"/>
    <property type="project" value="InterPro"/>
</dbReference>
<evidence type="ECO:0000256" key="4">
    <source>
        <dbReference type="ARBA" id="ARBA00012895"/>
    </source>
</evidence>
<dbReference type="Proteomes" id="UP000774326">
    <property type="component" value="Unassembled WGS sequence"/>
</dbReference>
<dbReference type="InterPro" id="IPR013049">
    <property type="entry name" value="Spo11/TopoVI_A_N"/>
</dbReference>
<dbReference type="AlphaFoldDB" id="A0A9P8Q115"/>
<keyword evidence="8 10" id="KW-0238">DNA-binding</keyword>
<feature type="domain" description="Spo11/DNA topoisomerase VI subunit A N-terminal" evidence="11">
    <location>
        <begin position="89"/>
        <end position="148"/>
    </location>
</feature>
<name>A0A9P8Q115_WICPI</name>
<accession>A0A9P8Q115</accession>
<evidence type="ECO:0000256" key="10">
    <source>
        <dbReference type="PROSITE-ProRule" id="PRU01385"/>
    </source>
</evidence>
<dbReference type="GO" id="GO:0007131">
    <property type="term" value="P:reciprocal meiotic recombination"/>
    <property type="evidence" value="ECO:0007669"/>
    <property type="project" value="TreeGrafter"/>
</dbReference>
<evidence type="ECO:0000256" key="3">
    <source>
        <dbReference type="ARBA" id="ARBA00006559"/>
    </source>
</evidence>
<dbReference type="OrthoDB" id="5377392at2759"/>
<evidence type="ECO:0000256" key="6">
    <source>
        <dbReference type="ARBA" id="ARBA00022842"/>
    </source>
</evidence>
<evidence type="ECO:0000313" key="13">
    <source>
        <dbReference type="EMBL" id="KAH3682043.1"/>
    </source>
</evidence>
<dbReference type="GO" id="GO:0046872">
    <property type="term" value="F:metal ion binding"/>
    <property type="evidence" value="ECO:0007669"/>
    <property type="project" value="UniProtKB-KW"/>
</dbReference>
<organism evidence="13 14">
    <name type="scientific">Wickerhamomyces pijperi</name>
    <name type="common">Yeast</name>
    <name type="synonym">Pichia pijperi</name>
    <dbReference type="NCBI Taxonomy" id="599730"/>
    <lineage>
        <taxon>Eukaryota</taxon>
        <taxon>Fungi</taxon>
        <taxon>Dikarya</taxon>
        <taxon>Ascomycota</taxon>
        <taxon>Saccharomycotina</taxon>
        <taxon>Saccharomycetes</taxon>
        <taxon>Phaffomycetales</taxon>
        <taxon>Wickerhamomycetaceae</taxon>
        <taxon>Wickerhamomyces</taxon>
    </lineage>
</organism>
<keyword evidence="14" id="KW-1185">Reference proteome</keyword>
<dbReference type="PANTHER" id="PTHR10848">
    <property type="entry name" value="MEIOTIC RECOMBINATION PROTEIN SPO11"/>
    <property type="match status" value="1"/>
</dbReference>
<evidence type="ECO:0000256" key="7">
    <source>
        <dbReference type="ARBA" id="ARBA00023029"/>
    </source>
</evidence>
<dbReference type="GO" id="GO:0000228">
    <property type="term" value="C:nuclear chromosome"/>
    <property type="evidence" value="ECO:0007669"/>
    <property type="project" value="TreeGrafter"/>
</dbReference>
<dbReference type="InterPro" id="IPR036078">
    <property type="entry name" value="Spo11/TopoVI_A_sf"/>
</dbReference>
<protein>
    <recommendedName>
        <fullName evidence="4">DNA topoisomerase (ATP-hydrolyzing)</fullName>
        <ecNumber evidence="4">5.6.2.2</ecNumber>
    </recommendedName>
</protein>
<dbReference type="PRINTS" id="PR01550">
    <property type="entry name" value="TOP6AFAMILY"/>
</dbReference>
<evidence type="ECO:0000256" key="5">
    <source>
        <dbReference type="ARBA" id="ARBA00022723"/>
    </source>
</evidence>
<evidence type="ECO:0000313" key="14">
    <source>
        <dbReference type="Proteomes" id="UP000774326"/>
    </source>
</evidence>
<feature type="active site" description="O-(5'-phospho-DNA)-tyrosine intermediate" evidence="10">
    <location>
        <position position="117"/>
    </location>
</feature>
<dbReference type="InterPro" id="IPR002815">
    <property type="entry name" value="Spo11/TopoVI_A"/>
</dbReference>
<evidence type="ECO:0000256" key="1">
    <source>
        <dbReference type="ARBA" id="ARBA00000185"/>
    </source>
</evidence>
<keyword evidence="5" id="KW-0479">Metal-binding</keyword>
<keyword evidence="7 10" id="KW-0799">Topoisomerase</keyword>
<dbReference type="InterPro" id="IPR034136">
    <property type="entry name" value="TOPRIM_Topo6A/Spo11"/>
</dbReference>
<keyword evidence="9 10" id="KW-0413">Isomerase</keyword>
<dbReference type="GO" id="GO:0000706">
    <property type="term" value="P:meiotic DNA double-strand break processing"/>
    <property type="evidence" value="ECO:0007669"/>
    <property type="project" value="TreeGrafter"/>
</dbReference>
<evidence type="ECO:0000259" key="11">
    <source>
        <dbReference type="Pfam" id="PF04406"/>
    </source>
</evidence>
<reference evidence="13" key="2">
    <citation type="submission" date="2021-01" db="EMBL/GenBank/DDBJ databases">
        <authorList>
            <person name="Schikora-Tamarit M.A."/>
        </authorList>
    </citation>
    <scope>NUCLEOTIDE SEQUENCE</scope>
    <source>
        <strain evidence="13">CBS2887</strain>
    </source>
</reference>
<dbReference type="EC" id="5.6.2.2" evidence="4"/>
<sequence length="378" mass="42184">MFKRSLLSVPDVKSDSSTEDEKSIREISFYPDLGSTKRSCAEKLQQISDLISNALKTGCLVKLTFTSNGKISSMNSCSFPSNSEQSVAKFVSIVKILHILLKNHVNGVIATRRDIYYQDVNLFQSQTIVDNVIALLVKSLGFSPMELGAVAAQKGIFFGGIECVNDDNQVTAYLNKMPHTPCLIPRLNGITKIRCLEPISRIIIIEKEAVFTSLLQSHDYGGVNSNTILITGKGYPDLLTKDFVHLLMVCYPETSVVAMVDLDPFGMAIMKNYKDIQITGKSSVSHPLSVSRDALKRIKLSKLSLLRFFRDKGDECLDLNLRDFNMAKSLIADFDTNFDRFDVEDVHFLEECQRMMFFQKKAELDLVGVGGLLQAQGH</sequence>
<comment type="caution">
    <text evidence="13">The sequence shown here is derived from an EMBL/GenBank/DDBJ whole genome shotgun (WGS) entry which is preliminary data.</text>
</comment>
<dbReference type="SUPFAM" id="SSF56726">
    <property type="entry name" value="DNA topoisomerase IV, alpha subunit"/>
    <property type="match status" value="1"/>
</dbReference>
<dbReference type="Pfam" id="PF04406">
    <property type="entry name" value="TP6A_N"/>
    <property type="match status" value="1"/>
</dbReference>
<feature type="domain" description="Topoisomerase 6 subunit A/Spo11 TOPRIM" evidence="12">
    <location>
        <begin position="202"/>
        <end position="275"/>
    </location>
</feature>
<dbReference type="Gene3D" id="3.40.1360.10">
    <property type="match status" value="1"/>
</dbReference>
<dbReference type="InterPro" id="IPR036388">
    <property type="entry name" value="WH-like_DNA-bd_sf"/>
</dbReference>
<keyword evidence="6" id="KW-0460">Magnesium</keyword>
<dbReference type="Gene3D" id="1.10.10.10">
    <property type="entry name" value="Winged helix-like DNA-binding domain superfamily/Winged helix DNA-binding domain"/>
    <property type="match status" value="1"/>
</dbReference>
<gene>
    <name evidence="13" type="ORF">WICPIJ_006994</name>
</gene>
<dbReference type="PANTHER" id="PTHR10848:SF0">
    <property type="entry name" value="MEIOTIC RECOMBINATION PROTEIN SPO11"/>
    <property type="match status" value="1"/>
</dbReference>
<reference evidence="13" key="1">
    <citation type="journal article" date="2021" name="Open Biol.">
        <title>Shared evolutionary footprints suggest mitochondrial oxidative damage underlies multiple complex I losses in fungi.</title>
        <authorList>
            <person name="Schikora-Tamarit M.A."/>
            <person name="Marcet-Houben M."/>
            <person name="Nosek J."/>
            <person name="Gabaldon T."/>
        </authorList>
    </citation>
    <scope>NUCLEOTIDE SEQUENCE</scope>
    <source>
        <strain evidence="13">CBS2887</strain>
    </source>
</reference>
<comment type="cofactor">
    <cofactor evidence="2">
        <name>Mg(2+)</name>
        <dbReference type="ChEBI" id="CHEBI:18420"/>
    </cofactor>
</comment>
<evidence type="ECO:0000259" key="12">
    <source>
        <dbReference type="Pfam" id="PF21180"/>
    </source>
</evidence>